<proteinExistence type="inferred from homology"/>
<dbReference type="GO" id="GO:0008474">
    <property type="term" value="F:palmitoyl-(protein) hydrolase activity"/>
    <property type="evidence" value="ECO:0007669"/>
    <property type="project" value="UniProtKB-EC"/>
</dbReference>
<evidence type="ECO:0000256" key="6">
    <source>
        <dbReference type="ARBA" id="ARBA00022832"/>
    </source>
</evidence>
<dbReference type="InterPro" id="IPR050565">
    <property type="entry name" value="LYPA1-2/EST-like"/>
</dbReference>
<evidence type="ECO:0000256" key="2">
    <source>
        <dbReference type="ARBA" id="ARBA00012423"/>
    </source>
</evidence>
<reference evidence="11" key="1">
    <citation type="submission" date="2023-01" db="EMBL/GenBank/DDBJ databases">
        <authorList>
            <person name="Van Ghelder C."/>
            <person name="Rancurel C."/>
        </authorList>
    </citation>
    <scope>NUCLEOTIDE SEQUENCE</scope>
    <source>
        <strain evidence="11">CNCM I-4278</strain>
    </source>
</reference>
<comment type="function">
    <text evidence="7">Hydrolyzes fatty acids from S-acylated cysteine residues in proteins with a strong preference for palmitoylated G-alpha proteins over other acyl substrates. Mediates the deacylation of G-alpha proteins such as GPA1 in vivo, but has weak or no activity toward palmitoylated Ras proteins. Has weak lysophospholipase activity in vitro; however such activity may not exist in vivo.</text>
</comment>
<dbReference type="GO" id="GO:0052689">
    <property type="term" value="F:carboxylic ester hydrolase activity"/>
    <property type="evidence" value="ECO:0007669"/>
    <property type="project" value="UniProtKB-KW"/>
</dbReference>
<keyword evidence="12" id="KW-1185">Reference proteome</keyword>
<evidence type="ECO:0000256" key="8">
    <source>
        <dbReference type="ARBA" id="ARBA00031195"/>
    </source>
</evidence>
<dbReference type="OrthoDB" id="2418081at2759"/>
<keyword evidence="6" id="KW-0276">Fatty acid metabolism</keyword>
<dbReference type="Gene3D" id="3.40.50.1820">
    <property type="entry name" value="alpha/beta hydrolase"/>
    <property type="match status" value="1"/>
</dbReference>
<accession>A0A9W4UP58</accession>
<gene>
    <name evidence="11" type="ORF">PDIGIT_LOCUS12030</name>
</gene>
<comment type="caution">
    <text evidence="11">The sequence shown here is derived from an EMBL/GenBank/DDBJ whole genome shotgun (WGS) entry which is preliminary data.</text>
</comment>
<evidence type="ECO:0000313" key="12">
    <source>
        <dbReference type="Proteomes" id="UP001152607"/>
    </source>
</evidence>
<evidence type="ECO:0000259" key="10">
    <source>
        <dbReference type="Pfam" id="PF02230"/>
    </source>
</evidence>
<keyword evidence="5" id="KW-0378">Hydrolase</keyword>
<name>A0A9W4UP58_9PLEO</name>
<dbReference type="GO" id="GO:0006631">
    <property type="term" value="P:fatty acid metabolic process"/>
    <property type="evidence" value="ECO:0007669"/>
    <property type="project" value="UniProtKB-KW"/>
</dbReference>
<protein>
    <recommendedName>
        <fullName evidence="3">Acyl-protein thioesterase 1</fullName>
        <ecNumber evidence="2">3.1.2.22</ecNumber>
    </recommendedName>
    <alternativeName>
        <fullName evidence="8">Palmitoyl-protein hydrolase</fullName>
    </alternativeName>
</protein>
<dbReference type="SUPFAM" id="SSF53474">
    <property type="entry name" value="alpha/beta-Hydrolases"/>
    <property type="match status" value="1"/>
</dbReference>
<dbReference type="EMBL" id="CAOQHR010000008">
    <property type="protein sequence ID" value="CAI6338894.1"/>
    <property type="molecule type" value="Genomic_DNA"/>
</dbReference>
<evidence type="ECO:0000313" key="11">
    <source>
        <dbReference type="EMBL" id="CAI6338894.1"/>
    </source>
</evidence>
<dbReference type="InterPro" id="IPR003140">
    <property type="entry name" value="PLipase/COase/thioEstase"/>
</dbReference>
<organism evidence="11 12">
    <name type="scientific">Periconia digitata</name>
    <dbReference type="NCBI Taxonomy" id="1303443"/>
    <lineage>
        <taxon>Eukaryota</taxon>
        <taxon>Fungi</taxon>
        <taxon>Dikarya</taxon>
        <taxon>Ascomycota</taxon>
        <taxon>Pezizomycotina</taxon>
        <taxon>Dothideomycetes</taxon>
        <taxon>Pleosporomycetidae</taxon>
        <taxon>Pleosporales</taxon>
        <taxon>Massarineae</taxon>
        <taxon>Periconiaceae</taxon>
        <taxon>Periconia</taxon>
    </lineage>
</organism>
<dbReference type="GO" id="GO:0005737">
    <property type="term" value="C:cytoplasm"/>
    <property type="evidence" value="ECO:0007669"/>
    <property type="project" value="TreeGrafter"/>
</dbReference>
<dbReference type="Pfam" id="PF02230">
    <property type="entry name" value="Abhydrolase_2"/>
    <property type="match status" value="1"/>
</dbReference>
<dbReference type="InterPro" id="IPR029058">
    <property type="entry name" value="AB_hydrolase_fold"/>
</dbReference>
<dbReference type="PANTHER" id="PTHR10655">
    <property type="entry name" value="LYSOPHOSPHOLIPASE-RELATED"/>
    <property type="match status" value="1"/>
</dbReference>
<evidence type="ECO:0000256" key="1">
    <source>
        <dbReference type="ARBA" id="ARBA00006499"/>
    </source>
</evidence>
<keyword evidence="6" id="KW-0443">Lipid metabolism</keyword>
<comment type="catalytic activity">
    <reaction evidence="9">
        <text>S-hexadecanoyl-L-cysteinyl-[protein] + H2O = L-cysteinyl-[protein] + hexadecanoate + H(+)</text>
        <dbReference type="Rhea" id="RHEA:19233"/>
        <dbReference type="Rhea" id="RHEA-COMP:10131"/>
        <dbReference type="Rhea" id="RHEA-COMP:11032"/>
        <dbReference type="ChEBI" id="CHEBI:7896"/>
        <dbReference type="ChEBI" id="CHEBI:15377"/>
        <dbReference type="ChEBI" id="CHEBI:15378"/>
        <dbReference type="ChEBI" id="CHEBI:29950"/>
        <dbReference type="ChEBI" id="CHEBI:74151"/>
        <dbReference type="EC" id="3.1.2.22"/>
    </reaction>
</comment>
<comment type="similarity">
    <text evidence="1">Belongs to the AB hydrolase superfamily. AB hydrolase 2 family.</text>
</comment>
<evidence type="ECO:0000256" key="7">
    <source>
        <dbReference type="ARBA" id="ARBA00029392"/>
    </source>
</evidence>
<dbReference type="EC" id="3.1.2.22" evidence="2"/>
<evidence type="ECO:0000256" key="4">
    <source>
        <dbReference type="ARBA" id="ARBA00022487"/>
    </source>
</evidence>
<dbReference type="PANTHER" id="PTHR10655:SF17">
    <property type="entry name" value="LYSOPHOSPHOLIPASE-LIKE PROTEIN 1"/>
    <property type="match status" value="1"/>
</dbReference>
<keyword evidence="4" id="KW-0719">Serine esterase</keyword>
<dbReference type="Proteomes" id="UP001152607">
    <property type="component" value="Unassembled WGS sequence"/>
</dbReference>
<evidence type="ECO:0000256" key="9">
    <source>
        <dbReference type="ARBA" id="ARBA00047337"/>
    </source>
</evidence>
<dbReference type="AlphaFoldDB" id="A0A9W4UP58"/>
<sequence>MSPPPTTTWFPIRAQYPIFSLPIEVPTPHRPVGKRKPPIHLAPLAPPSDISKSAVVIFIHSLYDDAEGVEPVVRQLQAATNQPHIAWNIPNATEGDYLTLAWFAPRRLTCTRPSRPEEEYEDEVGLMMSVGYVESLIDQIVATGVPANRIVLGGFSQGHAVALLTGLVSKYAGKLAGLFGMAGYVPLAGKIAQLRMEAGLPEKTDNNVAMFLLRGSRDTIVPQRYVTLYSKVLKDIGVKPENSLIREYEGLGHAIRSDEIEHIGQWLEQVVPPLECIRSEGPSEQTTIDPALLDKSAEE</sequence>
<feature type="domain" description="Phospholipase/carboxylesterase/thioesterase" evidence="10">
    <location>
        <begin position="52"/>
        <end position="269"/>
    </location>
</feature>
<evidence type="ECO:0000256" key="5">
    <source>
        <dbReference type="ARBA" id="ARBA00022801"/>
    </source>
</evidence>
<evidence type="ECO:0000256" key="3">
    <source>
        <dbReference type="ARBA" id="ARBA00014923"/>
    </source>
</evidence>